<sequence>MKKWSAIVVIMMTVIVLVAVEAKGTQKDWIRCFRKCSKPCDDRDGNCFVCCKIKCGGPNPPHGSSGPPHSSSRISHETTSREVFGRRL</sequence>
<evidence type="ECO:0000256" key="2">
    <source>
        <dbReference type="SAM" id="SignalP"/>
    </source>
</evidence>
<feature type="compositionally biased region" description="Low complexity" evidence="1">
    <location>
        <begin position="62"/>
        <end position="72"/>
    </location>
</feature>
<dbReference type="AlphaFoldDB" id="A0A654EW73"/>
<dbReference type="Proteomes" id="UP000426265">
    <property type="component" value="Unassembled WGS sequence"/>
</dbReference>
<feature type="signal peptide" evidence="2">
    <location>
        <begin position="1"/>
        <end position="22"/>
    </location>
</feature>
<proteinExistence type="predicted"/>
<feature type="compositionally biased region" description="Basic and acidic residues" evidence="1">
    <location>
        <begin position="74"/>
        <end position="88"/>
    </location>
</feature>
<accession>A0A5S9WZM9</accession>
<dbReference type="OrthoDB" id="1113555at2759"/>
<accession>A0A654EW73</accession>
<evidence type="ECO:0008006" key="7">
    <source>
        <dbReference type="Google" id="ProtNLM"/>
    </source>
</evidence>
<dbReference type="ExpressionAtlas" id="A0A654EW73">
    <property type="expression patterns" value="baseline"/>
</dbReference>
<evidence type="ECO:0000313" key="4">
    <source>
        <dbReference type="EMBL" id="VYS52968.1"/>
    </source>
</evidence>
<dbReference type="EMBL" id="CACSHJ010000088">
    <property type="protein sequence ID" value="CAA0367649.1"/>
    <property type="molecule type" value="Genomic_DNA"/>
</dbReference>
<evidence type="ECO:0000313" key="5">
    <source>
        <dbReference type="Proteomes" id="UP000426265"/>
    </source>
</evidence>
<name>A0A654EW73_ARATH</name>
<feature type="chain" id="PRO_5036158811" description="Transmembrane protein" evidence="2">
    <location>
        <begin position="23"/>
        <end position="88"/>
    </location>
</feature>
<evidence type="ECO:0000256" key="1">
    <source>
        <dbReference type="SAM" id="MobiDB-lite"/>
    </source>
</evidence>
<organism evidence="4 5">
    <name type="scientific">Arabidopsis thaliana</name>
    <name type="common">Mouse-ear cress</name>
    <dbReference type="NCBI Taxonomy" id="3702"/>
    <lineage>
        <taxon>Eukaryota</taxon>
        <taxon>Viridiplantae</taxon>
        <taxon>Streptophyta</taxon>
        <taxon>Embryophyta</taxon>
        <taxon>Tracheophyta</taxon>
        <taxon>Spermatophyta</taxon>
        <taxon>Magnoliopsida</taxon>
        <taxon>eudicotyledons</taxon>
        <taxon>Gunneridae</taxon>
        <taxon>Pentapetalae</taxon>
        <taxon>rosids</taxon>
        <taxon>malvids</taxon>
        <taxon>Brassicales</taxon>
        <taxon>Brassicaceae</taxon>
        <taxon>Camelineae</taxon>
        <taxon>Arabidopsis</taxon>
    </lineage>
</organism>
<dbReference type="Proteomes" id="UP000434276">
    <property type="component" value="Unassembled WGS sequence"/>
</dbReference>
<protein>
    <recommendedName>
        <fullName evidence="7">Transmembrane protein</fullName>
    </recommendedName>
</protein>
<feature type="region of interest" description="Disordered" evidence="1">
    <location>
        <begin position="58"/>
        <end position="88"/>
    </location>
</feature>
<evidence type="ECO:0000313" key="3">
    <source>
        <dbReference type="EMBL" id="CAA0367649.1"/>
    </source>
</evidence>
<keyword evidence="2" id="KW-0732">Signal</keyword>
<reference evidence="4 5" key="1">
    <citation type="submission" date="2019-11" db="EMBL/GenBank/DDBJ databases">
        <authorList>
            <person name="Jiao W.-B."/>
            <person name="Schneeberger K."/>
        </authorList>
    </citation>
    <scope>NUCLEOTIDE SEQUENCE [LARGE SCALE GENOMIC DNA]</scope>
    <source>
        <strain evidence="5">cv. An-1</strain>
        <strain evidence="6">cv. C24</strain>
    </source>
</reference>
<gene>
    <name evidence="4" type="ORF">AN1_LOCUS8429</name>
    <name evidence="3" type="ORF">C24_LOCUS8280</name>
</gene>
<dbReference type="EMBL" id="CACRSJ010000105">
    <property type="protein sequence ID" value="VYS52968.1"/>
    <property type="molecule type" value="Genomic_DNA"/>
</dbReference>
<evidence type="ECO:0000313" key="6">
    <source>
        <dbReference type="Proteomes" id="UP000434276"/>
    </source>
</evidence>